<comment type="caution">
    <text evidence="2">The sequence shown here is derived from an EMBL/GenBank/DDBJ whole genome shotgun (WGS) entry which is preliminary data.</text>
</comment>
<proteinExistence type="predicted"/>
<name>A0A258HE18_9CAUL</name>
<dbReference type="EMBL" id="NCEQ01000019">
    <property type="protein sequence ID" value="OYX54867.1"/>
    <property type="molecule type" value="Genomic_DNA"/>
</dbReference>
<organism evidence="2 3">
    <name type="scientific">Brevundimonas subvibrioides</name>
    <dbReference type="NCBI Taxonomy" id="74313"/>
    <lineage>
        <taxon>Bacteria</taxon>
        <taxon>Pseudomonadati</taxon>
        <taxon>Pseudomonadota</taxon>
        <taxon>Alphaproteobacteria</taxon>
        <taxon>Caulobacterales</taxon>
        <taxon>Caulobacteraceae</taxon>
        <taxon>Brevundimonas</taxon>
    </lineage>
</organism>
<dbReference type="AlphaFoldDB" id="A0A258HE18"/>
<protein>
    <submittedName>
        <fullName evidence="2">Uncharacterized protein</fullName>
    </submittedName>
</protein>
<dbReference type="Proteomes" id="UP000216147">
    <property type="component" value="Unassembled WGS sequence"/>
</dbReference>
<feature type="region of interest" description="Disordered" evidence="1">
    <location>
        <begin position="97"/>
        <end position="126"/>
    </location>
</feature>
<evidence type="ECO:0000313" key="3">
    <source>
        <dbReference type="Proteomes" id="UP000216147"/>
    </source>
</evidence>
<accession>A0A258HE18</accession>
<evidence type="ECO:0000313" key="2">
    <source>
        <dbReference type="EMBL" id="OYX54867.1"/>
    </source>
</evidence>
<reference evidence="2 3" key="1">
    <citation type="submission" date="2017-03" db="EMBL/GenBank/DDBJ databases">
        <title>Lifting the veil on microbial sulfur biogeochemistry in mining wastewaters.</title>
        <authorList>
            <person name="Kantor R.S."/>
            <person name="Colenbrander Nelson T."/>
            <person name="Marshall S."/>
            <person name="Bennett D."/>
            <person name="Apte S."/>
            <person name="Camacho D."/>
            <person name="Thomas B.C."/>
            <person name="Warren L.A."/>
            <person name="Banfield J.F."/>
        </authorList>
    </citation>
    <scope>NUCLEOTIDE SEQUENCE [LARGE SCALE GENOMIC DNA]</scope>
    <source>
        <strain evidence="2">32-68-21</strain>
    </source>
</reference>
<sequence length="126" mass="13060">MDRTEVVASIAGDLYATECAVDAAITSATTLVQSMIGARTLLKASPVAGAVSQAKAIEAIAALSAARDAVVACHAELAKDHRRMGYGVYAVGPLDKPDDADWGDGPPPPPPLVEQQLRTIRPVRVA</sequence>
<gene>
    <name evidence="2" type="ORF">B7Y86_15275</name>
</gene>
<evidence type="ECO:0000256" key="1">
    <source>
        <dbReference type="SAM" id="MobiDB-lite"/>
    </source>
</evidence>